<reference evidence="2" key="1">
    <citation type="submission" date="2016-11" db="EMBL/GenBank/DDBJ databases">
        <title>Mesorhizobium oceanicum sp. nov., isolated from deep seawater in South China Sea.</title>
        <authorList>
            <person name="Fu G.-Y."/>
        </authorList>
    </citation>
    <scope>NUCLEOTIDE SEQUENCE [LARGE SCALE GENOMIC DNA]</scope>
    <source>
        <strain evidence="2">B7</strain>
    </source>
</reference>
<evidence type="ECO:0000313" key="2">
    <source>
        <dbReference type="Proteomes" id="UP000182840"/>
    </source>
</evidence>
<dbReference type="AlphaFoldDB" id="A0A1L3STH2"/>
<organism evidence="1 2">
    <name type="scientific">Aquibium oceanicum</name>
    <dbReference type="NCBI Taxonomy" id="1670800"/>
    <lineage>
        <taxon>Bacteria</taxon>
        <taxon>Pseudomonadati</taxon>
        <taxon>Pseudomonadota</taxon>
        <taxon>Alphaproteobacteria</taxon>
        <taxon>Hyphomicrobiales</taxon>
        <taxon>Phyllobacteriaceae</taxon>
        <taxon>Aquibium</taxon>
    </lineage>
</organism>
<keyword evidence="2" id="KW-1185">Reference proteome</keyword>
<evidence type="ECO:0000313" key="1">
    <source>
        <dbReference type="EMBL" id="APH72670.1"/>
    </source>
</evidence>
<proteinExistence type="predicted"/>
<dbReference type="Proteomes" id="UP000182840">
    <property type="component" value="Chromosome"/>
</dbReference>
<dbReference type="EMBL" id="CP018171">
    <property type="protein sequence ID" value="APH72670.1"/>
    <property type="molecule type" value="Genomic_DNA"/>
</dbReference>
<gene>
    <name evidence="1" type="ORF">BSQ44_15850</name>
</gene>
<sequence>MFVLCPTMARMSQLVLRYFASDDGCLDVAVISDKFSGHGGFWIHDQDVRVFGEELSTYPIRPEAPLTVAWGYEMLEGENLVVGVEIVPENSRGDLRVRVELADYTERSERVRTSFQTTYAELDRFRTAIAALMDRMAEEAILRGR</sequence>
<name>A0A1L3STH2_9HYPH</name>
<protein>
    <submittedName>
        <fullName evidence="1">Uncharacterized protein</fullName>
    </submittedName>
</protein>
<accession>A0A1L3STH2</accession>
<dbReference type="KEGG" id="meso:BSQ44_15850"/>